<evidence type="ECO:0000313" key="1">
    <source>
        <dbReference type="EnsemblMetazoa" id="GBRI043195-PA"/>
    </source>
</evidence>
<dbReference type="EnsemblMetazoa" id="GBRI043195-RA">
    <property type="protein sequence ID" value="GBRI043195-PA"/>
    <property type="gene ID" value="GBRI043195"/>
</dbReference>
<dbReference type="AlphaFoldDB" id="A0A1A9X3R7"/>
<protein>
    <submittedName>
        <fullName evidence="1">Uncharacterized protein</fullName>
    </submittedName>
</protein>
<name>A0A1A9X3R7_9MUSC</name>
<dbReference type="VEuPathDB" id="VectorBase:GBRI043195"/>
<accession>A0A1A9X3R7</accession>
<organism evidence="1 2">
    <name type="scientific">Glossina brevipalpis</name>
    <dbReference type="NCBI Taxonomy" id="37001"/>
    <lineage>
        <taxon>Eukaryota</taxon>
        <taxon>Metazoa</taxon>
        <taxon>Ecdysozoa</taxon>
        <taxon>Arthropoda</taxon>
        <taxon>Hexapoda</taxon>
        <taxon>Insecta</taxon>
        <taxon>Pterygota</taxon>
        <taxon>Neoptera</taxon>
        <taxon>Endopterygota</taxon>
        <taxon>Diptera</taxon>
        <taxon>Brachycera</taxon>
        <taxon>Muscomorpha</taxon>
        <taxon>Hippoboscoidea</taxon>
        <taxon>Glossinidae</taxon>
        <taxon>Glossina</taxon>
    </lineage>
</organism>
<reference evidence="2" key="1">
    <citation type="submission" date="2014-03" db="EMBL/GenBank/DDBJ databases">
        <authorList>
            <person name="Aksoy S."/>
            <person name="Warren W."/>
            <person name="Wilson R.K."/>
        </authorList>
    </citation>
    <scope>NUCLEOTIDE SEQUENCE [LARGE SCALE GENOMIC DNA]</scope>
    <source>
        <strain evidence="2">IAEA</strain>
    </source>
</reference>
<reference evidence="1" key="2">
    <citation type="submission" date="2020-05" db="UniProtKB">
        <authorList>
            <consortium name="EnsemblMetazoa"/>
        </authorList>
    </citation>
    <scope>IDENTIFICATION</scope>
    <source>
        <strain evidence="1">IAEA</strain>
    </source>
</reference>
<proteinExistence type="predicted"/>
<evidence type="ECO:0000313" key="2">
    <source>
        <dbReference type="Proteomes" id="UP000091820"/>
    </source>
</evidence>
<keyword evidence="2" id="KW-1185">Reference proteome</keyword>
<dbReference type="STRING" id="37001.A0A1A9X3R7"/>
<sequence length="164" mass="19401">MSQRGRQQQQDQYLFFNPDSNHQHYSTSAYGFFQLLGDGCGEESCHPFSERCINILKTLSIGDLEMAYKFMYNNEQLFKKFFPLFCLYFGIQRNRVKLLSMVDDLNRYPEHLIFLFDLHQALMKCGLNEMNACRFLLTRKYKTVTDSLFMKFLAIFQGNLSESM</sequence>
<dbReference type="Proteomes" id="UP000091820">
    <property type="component" value="Unassembled WGS sequence"/>
</dbReference>